<evidence type="ECO:0000313" key="8">
    <source>
        <dbReference type="EMBL" id="MDQ0445771.1"/>
    </source>
</evidence>
<evidence type="ECO:0000313" key="9">
    <source>
        <dbReference type="Proteomes" id="UP001231124"/>
    </source>
</evidence>
<evidence type="ECO:0000256" key="1">
    <source>
        <dbReference type="ARBA" id="ARBA00022559"/>
    </source>
</evidence>
<evidence type="ECO:0000259" key="7">
    <source>
        <dbReference type="PROSITE" id="PS51352"/>
    </source>
</evidence>
<evidence type="ECO:0000256" key="5">
    <source>
        <dbReference type="ARBA" id="ARBA00023284"/>
    </source>
</evidence>
<dbReference type="PANTHER" id="PTHR42801">
    <property type="entry name" value="THIOREDOXIN-DEPENDENT PEROXIDE REDUCTASE"/>
    <property type="match status" value="1"/>
</dbReference>
<dbReference type="InterPro" id="IPR013766">
    <property type="entry name" value="Thioredoxin_domain"/>
</dbReference>
<evidence type="ECO:0000256" key="6">
    <source>
        <dbReference type="SAM" id="MobiDB-lite"/>
    </source>
</evidence>
<dbReference type="InterPro" id="IPR036249">
    <property type="entry name" value="Thioredoxin-like_sf"/>
</dbReference>
<keyword evidence="2" id="KW-0049">Antioxidant</keyword>
<dbReference type="CDD" id="cd03017">
    <property type="entry name" value="PRX_BCP"/>
    <property type="match status" value="1"/>
</dbReference>
<evidence type="ECO:0000256" key="3">
    <source>
        <dbReference type="ARBA" id="ARBA00023002"/>
    </source>
</evidence>
<keyword evidence="9" id="KW-1185">Reference proteome</keyword>
<dbReference type="Proteomes" id="UP001231124">
    <property type="component" value="Unassembled WGS sequence"/>
</dbReference>
<sequence length="190" mass="20393">MSVDLASLPADLPAPQDDGGADHLRGARVPDVALRATDGSTVSLAKLKGRTVVYAYPRTGEPGKAPLVDDWDAIPGARGCTPQSCDFRDHFQALKALGVGQVHGLSTQTREYQQEAATRLHLPFTLLSDSHRALAMAARLPTLEAGGETLLKRLTLVIDDGVVTQVFYPVFPPDQSARQVIAWLESQARA</sequence>
<gene>
    <name evidence="8" type="ORF">QO012_000249</name>
</gene>
<keyword evidence="4" id="KW-1015">Disulfide bond</keyword>
<comment type="caution">
    <text evidence="8">The sequence shown here is derived from an EMBL/GenBank/DDBJ whole genome shotgun (WGS) entry which is preliminary data.</text>
</comment>
<keyword evidence="3" id="KW-0560">Oxidoreductase</keyword>
<dbReference type="Pfam" id="PF08534">
    <property type="entry name" value="Redoxin"/>
    <property type="match status" value="1"/>
</dbReference>
<dbReference type="RefSeq" id="WP_238204988.1">
    <property type="nucleotide sequence ID" value="NZ_BPQE01000020.1"/>
</dbReference>
<name>A0ABU0HU18_9HYPH</name>
<proteinExistence type="predicted"/>
<evidence type="ECO:0000256" key="2">
    <source>
        <dbReference type="ARBA" id="ARBA00022862"/>
    </source>
</evidence>
<organism evidence="8 9">
    <name type="scientific">Methylobacterium aerolatum</name>
    <dbReference type="NCBI Taxonomy" id="418708"/>
    <lineage>
        <taxon>Bacteria</taxon>
        <taxon>Pseudomonadati</taxon>
        <taxon>Pseudomonadota</taxon>
        <taxon>Alphaproteobacteria</taxon>
        <taxon>Hyphomicrobiales</taxon>
        <taxon>Methylobacteriaceae</taxon>
        <taxon>Methylobacterium</taxon>
    </lineage>
</organism>
<keyword evidence="5" id="KW-0676">Redox-active center</keyword>
<dbReference type="InterPro" id="IPR013740">
    <property type="entry name" value="Redoxin"/>
</dbReference>
<evidence type="ECO:0000256" key="4">
    <source>
        <dbReference type="ARBA" id="ARBA00023157"/>
    </source>
</evidence>
<dbReference type="SUPFAM" id="SSF52833">
    <property type="entry name" value="Thioredoxin-like"/>
    <property type="match status" value="1"/>
</dbReference>
<dbReference type="EMBL" id="JAUSVP010000001">
    <property type="protein sequence ID" value="MDQ0445771.1"/>
    <property type="molecule type" value="Genomic_DNA"/>
</dbReference>
<feature type="domain" description="Thioredoxin" evidence="7">
    <location>
        <begin position="23"/>
        <end position="189"/>
    </location>
</feature>
<protein>
    <submittedName>
        <fullName evidence="8">Peroxiredoxin</fullName>
    </submittedName>
</protein>
<keyword evidence="1" id="KW-0575">Peroxidase</keyword>
<dbReference type="InterPro" id="IPR050924">
    <property type="entry name" value="Peroxiredoxin_BCP/PrxQ"/>
</dbReference>
<dbReference type="PANTHER" id="PTHR42801:SF21">
    <property type="entry name" value="BCPB PROTEIN"/>
    <property type="match status" value="1"/>
</dbReference>
<dbReference type="Gene3D" id="3.40.30.10">
    <property type="entry name" value="Glutaredoxin"/>
    <property type="match status" value="1"/>
</dbReference>
<reference evidence="8 9" key="1">
    <citation type="submission" date="2023-07" db="EMBL/GenBank/DDBJ databases">
        <title>Genomic Encyclopedia of Type Strains, Phase IV (KMG-IV): sequencing the most valuable type-strain genomes for metagenomic binning, comparative biology and taxonomic classification.</title>
        <authorList>
            <person name="Goeker M."/>
        </authorList>
    </citation>
    <scope>NUCLEOTIDE SEQUENCE [LARGE SCALE GENOMIC DNA]</scope>
    <source>
        <strain evidence="8 9">DSM 19013</strain>
    </source>
</reference>
<feature type="region of interest" description="Disordered" evidence="6">
    <location>
        <begin position="1"/>
        <end position="24"/>
    </location>
</feature>
<accession>A0ABU0HU18</accession>
<dbReference type="PROSITE" id="PS51352">
    <property type="entry name" value="THIOREDOXIN_2"/>
    <property type="match status" value="1"/>
</dbReference>